<dbReference type="PANTHER" id="PTHR34145:SF65">
    <property type="entry name" value="FBD DOMAIN-CONTAINING PROTEIN"/>
    <property type="match status" value="1"/>
</dbReference>
<dbReference type="SUPFAM" id="SSF52047">
    <property type="entry name" value="RNI-like"/>
    <property type="match status" value="1"/>
</dbReference>
<dbReference type="Gramene" id="TVU38265">
    <property type="protein sequence ID" value="TVU38265"/>
    <property type="gene ID" value="EJB05_11624"/>
</dbReference>
<dbReference type="PANTHER" id="PTHR34145">
    <property type="entry name" value="OS02G0105600 PROTEIN"/>
    <property type="match status" value="1"/>
</dbReference>
<comment type="caution">
    <text evidence="2">The sequence shown here is derived from an EMBL/GenBank/DDBJ whole genome shotgun (WGS) entry which is preliminary data.</text>
</comment>
<dbReference type="InterPro" id="IPR055357">
    <property type="entry name" value="LRR_At1g61320_AtMIF1"/>
</dbReference>
<feature type="domain" description="At1g61320/AtMIF1 LRR" evidence="1">
    <location>
        <begin position="18"/>
        <end position="280"/>
    </location>
</feature>
<reference evidence="2 3" key="1">
    <citation type="journal article" date="2019" name="Sci. Rep.">
        <title>A high-quality genome of Eragrostis curvula grass provides insights into Poaceae evolution and supports new strategies to enhance forage quality.</title>
        <authorList>
            <person name="Carballo J."/>
            <person name="Santos B.A.C.M."/>
            <person name="Zappacosta D."/>
            <person name="Garbus I."/>
            <person name="Selva J.P."/>
            <person name="Gallo C.A."/>
            <person name="Diaz A."/>
            <person name="Albertini E."/>
            <person name="Caccamo M."/>
            <person name="Echenique V."/>
        </authorList>
    </citation>
    <scope>NUCLEOTIDE SEQUENCE [LARGE SCALE GENOMIC DNA]</scope>
    <source>
        <strain evidence="3">cv. Victoria</strain>
        <tissue evidence="2">Leaf</tissue>
    </source>
</reference>
<evidence type="ECO:0000313" key="2">
    <source>
        <dbReference type="EMBL" id="TVU38265.1"/>
    </source>
</evidence>
<dbReference type="OrthoDB" id="672536at2759"/>
<dbReference type="EMBL" id="RWGY01000007">
    <property type="protein sequence ID" value="TVU38265.1"/>
    <property type="molecule type" value="Genomic_DNA"/>
</dbReference>
<gene>
    <name evidence="2" type="ORF">EJB05_11624</name>
</gene>
<sequence>MRLSLSRISVAQMYYKGTQPFHALEVIRLHFVSLTQAAFGKMMGLCPNLRTLDLRGCDCSRLTLLPANLRRVTIAECIGTAYLNRAYIPRLQSFLYSGSLYSSGFLEEPFILPRDAILFDLYICLSDSISGCYLIRQFNRSLPDDLSGLTVLTICSNALPAASPLPDDEATDQSTKLINLHSLRELQLLMLEMMAENLADIYVFFETCQCANLERLFAHLPKSNYEPVEASLDEVEEEPPKIDLDNLKMVKVMNFKWHCTEVQLVSFLLRKATSLQKLLLVSPNVAPLDAPSFIEADLLLLKEALANGKIMLSESEDSATQPYHSEIFIKV</sequence>
<protein>
    <recommendedName>
        <fullName evidence="1">At1g61320/AtMIF1 LRR domain-containing protein</fullName>
    </recommendedName>
</protein>
<evidence type="ECO:0000259" key="1">
    <source>
        <dbReference type="Pfam" id="PF23622"/>
    </source>
</evidence>
<dbReference type="InterPro" id="IPR053772">
    <property type="entry name" value="At1g61320/At1g61330-like"/>
</dbReference>
<organism evidence="2 3">
    <name type="scientific">Eragrostis curvula</name>
    <name type="common">weeping love grass</name>
    <dbReference type="NCBI Taxonomy" id="38414"/>
    <lineage>
        <taxon>Eukaryota</taxon>
        <taxon>Viridiplantae</taxon>
        <taxon>Streptophyta</taxon>
        <taxon>Embryophyta</taxon>
        <taxon>Tracheophyta</taxon>
        <taxon>Spermatophyta</taxon>
        <taxon>Magnoliopsida</taxon>
        <taxon>Liliopsida</taxon>
        <taxon>Poales</taxon>
        <taxon>Poaceae</taxon>
        <taxon>PACMAD clade</taxon>
        <taxon>Chloridoideae</taxon>
        <taxon>Eragrostideae</taxon>
        <taxon>Eragrostidinae</taxon>
        <taxon>Eragrostis</taxon>
    </lineage>
</organism>
<keyword evidence="3" id="KW-1185">Reference proteome</keyword>
<dbReference type="Gene3D" id="3.80.10.10">
    <property type="entry name" value="Ribonuclease Inhibitor"/>
    <property type="match status" value="1"/>
</dbReference>
<name>A0A5J9VRZ8_9POAL</name>
<dbReference type="AlphaFoldDB" id="A0A5J9VRZ8"/>
<dbReference type="InterPro" id="IPR032675">
    <property type="entry name" value="LRR_dom_sf"/>
</dbReference>
<evidence type="ECO:0000313" key="3">
    <source>
        <dbReference type="Proteomes" id="UP000324897"/>
    </source>
</evidence>
<proteinExistence type="predicted"/>
<accession>A0A5J9VRZ8</accession>
<dbReference type="Proteomes" id="UP000324897">
    <property type="component" value="Chromosome 4"/>
</dbReference>
<dbReference type="Pfam" id="PF23622">
    <property type="entry name" value="LRR_At1g61320_AtMIF1"/>
    <property type="match status" value="1"/>
</dbReference>
<feature type="non-terminal residue" evidence="2">
    <location>
        <position position="1"/>
    </location>
</feature>